<dbReference type="OrthoDB" id="10249612at2759"/>
<dbReference type="GO" id="GO:0005829">
    <property type="term" value="C:cytosol"/>
    <property type="evidence" value="ECO:0007669"/>
    <property type="project" value="TreeGrafter"/>
</dbReference>
<evidence type="ECO:0000256" key="2">
    <source>
        <dbReference type="ARBA" id="ARBA00010971"/>
    </source>
</evidence>
<dbReference type="AlphaFoldDB" id="A0A8J2WID6"/>
<proteinExistence type="inferred from homology"/>
<dbReference type="Gene3D" id="3.50.20.20">
    <property type="entry name" value="Janus/Ocnus"/>
    <property type="match status" value="1"/>
</dbReference>
<accession>A0A8J2WID6</accession>
<dbReference type="FunFam" id="3.50.20.20:FF:000001">
    <property type="entry name" value="14 kDa phosphohistidine phosphatase"/>
    <property type="match status" value="1"/>
</dbReference>
<dbReference type="Proteomes" id="UP000789390">
    <property type="component" value="Unassembled WGS sequence"/>
</dbReference>
<keyword evidence="3" id="KW-0221">Differentiation</keyword>
<evidence type="ECO:0000256" key="1">
    <source>
        <dbReference type="ARBA" id="ARBA00002508"/>
    </source>
</evidence>
<dbReference type="InterPro" id="IPR007702">
    <property type="entry name" value="Janus"/>
</dbReference>
<evidence type="ECO:0000256" key="3">
    <source>
        <dbReference type="ARBA" id="ARBA00022782"/>
    </source>
</evidence>
<evidence type="ECO:0000313" key="9">
    <source>
        <dbReference type="Proteomes" id="UP000789390"/>
    </source>
</evidence>
<evidence type="ECO:0000256" key="6">
    <source>
        <dbReference type="PIRSR" id="PIRSR607702-1"/>
    </source>
</evidence>
<dbReference type="Pfam" id="PF05005">
    <property type="entry name" value="Ocnus"/>
    <property type="match status" value="1"/>
</dbReference>
<protein>
    <recommendedName>
        <fullName evidence="5">Sex-regulated protein janus-A</fullName>
    </recommendedName>
</protein>
<sequence>MHAAIRDIARIFSTARIQNLQLFKSMATLPAKLDAIPAVDIDSGRFKYVLIRVDMQDAETKQEYNKVIVRGYNWAAFHADIYDKCQEELEAAGFDTECLGGGRILHDPSKRSITVYGYSQGFGLADHAVTTELLKTRYPDYESITWTNEGY</sequence>
<reference evidence="8" key="1">
    <citation type="submission" date="2021-11" db="EMBL/GenBank/DDBJ databases">
        <authorList>
            <person name="Schell T."/>
        </authorList>
    </citation>
    <scope>NUCLEOTIDE SEQUENCE</scope>
    <source>
        <strain evidence="8">M5</strain>
    </source>
</reference>
<evidence type="ECO:0000256" key="4">
    <source>
        <dbReference type="ARBA" id="ARBA00022928"/>
    </source>
</evidence>
<organism evidence="8 9">
    <name type="scientific">Daphnia galeata</name>
    <dbReference type="NCBI Taxonomy" id="27404"/>
    <lineage>
        <taxon>Eukaryota</taxon>
        <taxon>Metazoa</taxon>
        <taxon>Ecdysozoa</taxon>
        <taxon>Arthropoda</taxon>
        <taxon>Crustacea</taxon>
        <taxon>Branchiopoda</taxon>
        <taxon>Diplostraca</taxon>
        <taxon>Cladocera</taxon>
        <taxon>Anomopoda</taxon>
        <taxon>Daphniidae</taxon>
        <taxon>Daphnia</taxon>
    </lineage>
</organism>
<name>A0A8J2WID6_9CRUS</name>
<evidence type="ECO:0000256" key="7">
    <source>
        <dbReference type="PIRSR" id="PIRSR607702-2"/>
    </source>
</evidence>
<dbReference type="GO" id="GO:0007548">
    <property type="term" value="P:sex differentiation"/>
    <property type="evidence" value="ECO:0007669"/>
    <property type="project" value="UniProtKB-KW"/>
</dbReference>
<feature type="binding site" evidence="7">
    <location>
        <position position="47"/>
    </location>
    <ligand>
        <name>substrate</name>
    </ligand>
</feature>
<comment type="similarity">
    <text evidence="2">Belongs to the janus family.</text>
</comment>
<comment type="caution">
    <text evidence="8">The sequence shown here is derived from an EMBL/GenBank/DDBJ whole genome shotgun (WGS) entry which is preliminary data.</text>
</comment>
<dbReference type="InterPro" id="IPR038596">
    <property type="entry name" value="Janus_sf"/>
</dbReference>
<feature type="active site" description="Proton acceptor" evidence="6">
    <location>
        <position position="78"/>
    </location>
</feature>
<evidence type="ECO:0000313" key="8">
    <source>
        <dbReference type="EMBL" id="CAH0105407.1"/>
    </source>
</evidence>
<dbReference type="EMBL" id="CAKKLH010000182">
    <property type="protein sequence ID" value="CAH0105407.1"/>
    <property type="molecule type" value="Genomic_DNA"/>
</dbReference>
<dbReference type="GO" id="GO:0030154">
    <property type="term" value="P:cell differentiation"/>
    <property type="evidence" value="ECO:0007669"/>
    <property type="project" value="UniProtKB-KW"/>
</dbReference>
<dbReference type="PANTHER" id="PTHR12258:SF5">
    <property type="entry name" value="BCDNA.GH02250-RELATED"/>
    <property type="match status" value="1"/>
</dbReference>
<gene>
    <name evidence="8" type="ORF">DGAL_LOCUS8427</name>
</gene>
<dbReference type="GO" id="GO:0101006">
    <property type="term" value="F:protein histidine phosphatase activity"/>
    <property type="evidence" value="ECO:0007669"/>
    <property type="project" value="TreeGrafter"/>
</dbReference>
<keyword evidence="9" id="KW-1185">Reference proteome</keyword>
<dbReference type="SUPFAM" id="SSF143724">
    <property type="entry name" value="PHP14-like"/>
    <property type="match status" value="1"/>
</dbReference>
<keyword evidence="4" id="KW-0726">Sexual differentiation</keyword>
<dbReference type="PANTHER" id="PTHR12258">
    <property type="entry name" value="JANUS-A/JANUS-B"/>
    <property type="match status" value="1"/>
</dbReference>
<comment type="function">
    <text evidence="1">JanA and janB regulate somatic sex differentiation.</text>
</comment>
<evidence type="ECO:0000256" key="5">
    <source>
        <dbReference type="ARBA" id="ARBA00068494"/>
    </source>
</evidence>